<protein>
    <submittedName>
        <fullName evidence="2">Secreted protein</fullName>
    </submittedName>
</protein>
<reference evidence="2" key="2">
    <citation type="submission" date="2020-10" db="UniProtKB">
        <authorList>
            <consortium name="WormBaseParasite"/>
        </authorList>
    </citation>
    <scope>IDENTIFICATION</scope>
</reference>
<evidence type="ECO:0000313" key="2">
    <source>
        <dbReference type="WBParaSite" id="Pan_g22176.t1"/>
    </source>
</evidence>
<name>A0A7E4VK46_PANRE</name>
<evidence type="ECO:0000313" key="1">
    <source>
        <dbReference type="Proteomes" id="UP000492821"/>
    </source>
</evidence>
<reference evidence="1" key="1">
    <citation type="journal article" date="2013" name="Genetics">
        <title>The draft genome and transcriptome of Panagrellus redivivus are shaped by the harsh demands of a free-living lifestyle.</title>
        <authorList>
            <person name="Srinivasan J."/>
            <person name="Dillman A.R."/>
            <person name="Macchietto M.G."/>
            <person name="Heikkinen L."/>
            <person name="Lakso M."/>
            <person name="Fracchia K.M."/>
            <person name="Antoshechkin I."/>
            <person name="Mortazavi A."/>
            <person name="Wong G."/>
            <person name="Sternberg P.W."/>
        </authorList>
    </citation>
    <scope>NUCLEOTIDE SEQUENCE [LARGE SCALE GENOMIC DNA]</scope>
    <source>
        <strain evidence="1">MT8872</strain>
    </source>
</reference>
<proteinExistence type="predicted"/>
<organism evidence="1 2">
    <name type="scientific">Panagrellus redivivus</name>
    <name type="common">Microworm</name>
    <dbReference type="NCBI Taxonomy" id="6233"/>
    <lineage>
        <taxon>Eukaryota</taxon>
        <taxon>Metazoa</taxon>
        <taxon>Ecdysozoa</taxon>
        <taxon>Nematoda</taxon>
        <taxon>Chromadorea</taxon>
        <taxon>Rhabditida</taxon>
        <taxon>Tylenchina</taxon>
        <taxon>Panagrolaimomorpha</taxon>
        <taxon>Panagrolaimoidea</taxon>
        <taxon>Panagrolaimidae</taxon>
        <taxon>Panagrellus</taxon>
    </lineage>
</organism>
<keyword evidence="1" id="KW-1185">Reference proteome</keyword>
<dbReference type="Proteomes" id="UP000492821">
    <property type="component" value="Unassembled WGS sequence"/>
</dbReference>
<dbReference type="AlphaFoldDB" id="A0A7E4VK46"/>
<sequence>MVRVHFVYMFGFNEPFAAVSSNVLVEALSVRTTVVASEPEATVTVSLLGPQTPAVAESPLETVVASFSSAVSGGITGIRYRTQLSSKFIFSG</sequence>
<dbReference type="WBParaSite" id="Pan_g22176.t1">
    <property type="protein sequence ID" value="Pan_g22176.t1"/>
    <property type="gene ID" value="Pan_g22176"/>
</dbReference>
<accession>A0A7E4VK46</accession>